<dbReference type="AlphaFoldDB" id="A0A2G5ESQ9"/>
<dbReference type="EMBL" id="KZ305022">
    <property type="protein sequence ID" value="PIA58795.1"/>
    <property type="molecule type" value="Genomic_DNA"/>
</dbReference>
<protein>
    <submittedName>
        <fullName evidence="2">Uncharacterized protein</fullName>
    </submittedName>
</protein>
<sequence>MSLYSFVMVFASKEAINLCNGNDIWSLFKWCYFLDHFWLRSIRCSEEVYMLVMHVRVLIHIFVLLYFFFFF</sequence>
<dbReference type="InParanoid" id="A0A2G5ESQ9"/>
<proteinExistence type="predicted"/>
<reference evidence="2 3" key="1">
    <citation type="submission" date="2017-09" db="EMBL/GenBank/DDBJ databases">
        <title>WGS assembly of Aquilegia coerulea Goldsmith.</title>
        <authorList>
            <person name="Hodges S."/>
            <person name="Kramer E."/>
            <person name="Nordborg M."/>
            <person name="Tomkins J."/>
            <person name="Borevitz J."/>
            <person name="Derieg N."/>
            <person name="Yan J."/>
            <person name="Mihaltcheva S."/>
            <person name="Hayes R.D."/>
            <person name="Rokhsar D."/>
        </authorList>
    </citation>
    <scope>NUCLEOTIDE SEQUENCE [LARGE SCALE GENOMIC DNA]</scope>
    <source>
        <strain evidence="3">cv. Goldsmith</strain>
    </source>
</reference>
<evidence type="ECO:0000256" key="1">
    <source>
        <dbReference type="SAM" id="Phobius"/>
    </source>
</evidence>
<name>A0A2G5ESQ9_AQUCA</name>
<organism evidence="2 3">
    <name type="scientific">Aquilegia coerulea</name>
    <name type="common">Rocky mountain columbine</name>
    <dbReference type="NCBI Taxonomy" id="218851"/>
    <lineage>
        <taxon>Eukaryota</taxon>
        <taxon>Viridiplantae</taxon>
        <taxon>Streptophyta</taxon>
        <taxon>Embryophyta</taxon>
        <taxon>Tracheophyta</taxon>
        <taxon>Spermatophyta</taxon>
        <taxon>Magnoliopsida</taxon>
        <taxon>Ranunculales</taxon>
        <taxon>Ranunculaceae</taxon>
        <taxon>Thalictroideae</taxon>
        <taxon>Aquilegia</taxon>
    </lineage>
</organism>
<keyword evidence="3" id="KW-1185">Reference proteome</keyword>
<feature type="transmembrane region" description="Helical" evidence="1">
    <location>
        <begin position="48"/>
        <end position="69"/>
    </location>
</feature>
<keyword evidence="1" id="KW-0472">Membrane</keyword>
<dbReference type="Proteomes" id="UP000230069">
    <property type="component" value="Unassembled WGS sequence"/>
</dbReference>
<evidence type="ECO:0000313" key="3">
    <source>
        <dbReference type="Proteomes" id="UP000230069"/>
    </source>
</evidence>
<evidence type="ECO:0000313" key="2">
    <source>
        <dbReference type="EMBL" id="PIA58795.1"/>
    </source>
</evidence>
<accession>A0A2G5ESQ9</accession>
<keyword evidence="1" id="KW-0812">Transmembrane</keyword>
<gene>
    <name evidence="2" type="ORF">AQUCO_00500614v1</name>
</gene>
<keyword evidence="1" id="KW-1133">Transmembrane helix</keyword>